<accession>A0A0D8HI63</accession>
<dbReference type="SUPFAM" id="SSF52540">
    <property type="entry name" value="P-loop containing nucleoside triphosphate hydrolases"/>
    <property type="match status" value="1"/>
</dbReference>
<keyword evidence="2" id="KW-0347">Helicase</keyword>
<dbReference type="InterPro" id="IPR052511">
    <property type="entry name" value="ATP-dep_Helicase"/>
</dbReference>
<evidence type="ECO:0000313" key="3">
    <source>
        <dbReference type="Proteomes" id="UP000032360"/>
    </source>
</evidence>
<dbReference type="Gene3D" id="3.40.50.300">
    <property type="entry name" value="P-loop containing nucleotide triphosphate hydrolases"/>
    <property type="match status" value="1"/>
</dbReference>
<dbReference type="InterPro" id="IPR014001">
    <property type="entry name" value="Helicase_ATP-bd"/>
</dbReference>
<protein>
    <submittedName>
        <fullName evidence="2">Putative ATP-dependent helicase Lhr</fullName>
    </submittedName>
</protein>
<name>A0A0D8HI63_9ACTN</name>
<sequence length="620" mass="68723">MVGEYADYVQSFLKIADERIKDAVEQEIKSGLLWPDPRIGLNPSFESGGRIDTLADGEFLHQECRRIFQIKDSTGNVISPLELHRHQTEAIEVAKRGVNYVLTTGTGSGKSLAYIIPIVDAILREGPGKGIKAIVVYPMNALANSQAQELEKFLNFGYPNKKGPVTFRRYTGQESDTDRQEIIEQPPDILLTNYVMLELILTRTDESRLVDAARDLRFLVFDEFHTYRGRQGADVAFLARRARIACGGEKLQIVGTSATMSSAGDSRAEVARVASLLFGSKVTPDSVIGETLRRATKPYDFSDFASIELLRQRIISGEDPSLEADQFANDPLSSFVEQNFGLREDESGKLVRQLPSPIGKDTGAAAKLSDLTGIEIDTCINAIRRQLLAGYKIMRPGGRFPIFAFRLHQFLSRGDVVSATVEGAEDRELSFDGSVWRAKSNEKREALFPLVFCRECGQDYYLVHLLGTTAERLAKNQGLSGNTVPRFIPRSLSDSNSDDDSQAGYLFIGDWSTNESDVIDAIPEDWTEVSNNTSRITSKARVLVPIPVRVGIDGTVDEGGHKAFYFKGPFRFCLNCGVTYSNRQRSDIPKPEPAKEVVTFAPSKLPPFVSLLVHLQPTYS</sequence>
<dbReference type="PANTHER" id="PTHR47962">
    <property type="entry name" value="ATP-DEPENDENT HELICASE LHR-RELATED-RELATED"/>
    <property type="match status" value="1"/>
</dbReference>
<dbReference type="GO" id="GO:0005524">
    <property type="term" value="F:ATP binding"/>
    <property type="evidence" value="ECO:0007669"/>
    <property type="project" value="InterPro"/>
</dbReference>
<dbReference type="Pfam" id="PF00270">
    <property type="entry name" value="DEAD"/>
    <property type="match status" value="1"/>
</dbReference>
<keyword evidence="2" id="KW-0067">ATP-binding</keyword>
<evidence type="ECO:0000313" key="2">
    <source>
        <dbReference type="EMBL" id="KJF17613.1"/>
    </source>
</evidence>
<dbReference type="GO" id="GO:0003677">
    <property type="term" value="F:DNA binding"/>
    <property type="evidence" value="ECO:0007669"/>
    <property type="project" value="TreeGrafter"/>
</dbReference>
<dbReference type="GO" id="GO:0004386">
    <property type="term" value="F:helicase activity"/>
    <property type="evidence" value="ECO:0007669"/>
    <property type="project" value="UniProtKB-KW"/>
</dbReference>
<keyword evidence="2" id="KW-0547">Nucleotide-binding</keyword>
<feature type="domain" description="Helicase ATP-binding" evidence="1">
    <location>
        <begin position="91"/>
        <end position="263"/>
    </location>
</feature>
<dbReference type="STRING" id="1280514.AXFE_15130"/>
<organism evidence="2 3">
    <name type="scientific">Acidithrix ferrooxidans</name>
    <dbReference type="NCBI Taxonomy" id="1280514"/>
    <lineage>
        <taxon>Bacteria</taxon>
        <taxon>Bacillati</taxon>
        <taxon>Actinomycetota</taxon>
        <taxon>Acidimicrobiia</taxon>
        <taxon>Acidimicrobiales</taxon>
        <taxon>Acidimicrobiaceae</taxon>
        <taxon>Acidithrix</taxon>
    </lineage>
</organism>
<dbReference type="CDD" id="cd17923">
    <property type="entry name" value="DEXHc_Hrq1-like"/>
    <property type="match status" value="1"/>
</dbReference>
<gene>
    <name evidence="2" type="ORF">AXFE_15130</name>
</gene>
<keyword evidence="2" id="KW-0378">Hydrolase</keyword>
<dbReference type="AlphaFoldDB" id="A0A0D8HI63"/>
<dbReference type="PATRIC" id="fig|1280514.3.peg.1984"/>
<dbReference type="InterPro" id="IPR011545">
    <property type="entry name" value="DEAD/DEAH_box_helicase_dom"/>
</dbReference>
<dbReference type="Proteomes" id="UP000032360">
    <property type="component" value="Unassembled WGS sequence"/>
</dbReference>
<dbReference type="SMART" id="SM00487">
    <property type="entry name" value="DEXDc"/>
    <property type="match status" value="1"/>
</dbReference>
<comment type="caution">
    <text evidence="2">The sequence shown here is derived from an EMBL/GenBank/DDBJ whole genome shotgun (WGS) entry which is preliminary data.</text>
</comment>
<proteinExistence type="predicted"/>
<dbReference type="EMBL" id="JXYS01000034">
    <property type="protein sequence ID" value="KJF17613.1"/>
    <property type="molecule type" value="Genomic_DNA"/>
</dbReference>
<evidence type="ECO:0000259" key="1">
    <source>
        <dbReference type="PROSITE" id="PS51192"/>
    </source>
</evidence>
<dbReference type="PANTHER" id="PTHR47962:SF5">
    <property type="entry name" value="ATP-DEPENDENT HELICASE LHR-RELATED"/>
    <property type="match status" value="1"/>
</dbReference>
<dbReference type="GO" id="GO:0016887">
    <property type="term" value="F:ATP hydrolysis activity"/>
    <property type="evidence" value="ECO:0007669"/>
    <property type="project" value="TreeGrafter"/>
</dbReference>
<dbReference type="PROSITE" id="PS51192">
    <property type="entry name" value="HELICASE_ATP_BIND_1"/>
    <property type="match status" value="1"/>
</dbReference>
<dbReference type="InterPro" id="IPR027417">
    <property type="entry name" value="P-loop_NTPase"/>
</dbReference>
<keyword evidence="3" id="KW-1185">Reference proteome</keyword>
<reference evidence="2 3" key="1">
    <citation type="submission" date="2015-01" db="EMBL/GenBank/DDBJ databases">
        <title>Draft genome of the acidophilic iron oxidizer Acidithrix ferrooxidans strain Py-F3.</title>
        <authorList>
            <person name="Poehlein A."/>
            <person name="Eisen S."/>
            <person name="Schloemann M."/>
            <person name="Johnson B.D."/>
            <person name="Daniel R."/>
            <person name="Muehling M."/>
        </authorList>
    </citation>
    <scope>NUCLEOTIDE SEQUENCE [LARGE SCALE GENOMIC DNA]</scope>
    <source>
        <strain evidence="2 3">Py-F3</strain>
    </source>
</reference>